<protein>
    <recommendedName>
        <fullName evidence="5">Glutathione peroxidase</fullName>
    </recommendedName>
</protein>
<organism evidence="6 7">
    <name type="scientific">Hepatospora eriocheir</name>
    <dbReference type="NCBI Taxonomy" id="1081669"/>
    <lineage>
        <taxon>Eukaryota</taxon>
        <taxon>Fungi</taxon>
        <taxon>Fungi incertae sedis</taxon>
        <taxon>Microsporidia</taxon>
        <taxon>Hepatosporidae</taxon>
        <taxon>Hepatospora</taxon>
    </lineage>
</organism>
<gene>
    <name evidence="6" type="primary">GPX4</name>
    <name evidence="6" type="ORF">HERIO_1781</name>
</gene>
<dbReference type="GO" id="GO:0004601">
    <property type="term" value="F:peroxidase activity"/>
    <property type="evidence" value="ECO:0007669"/>
    <property type="project" value="UniProtKB-KW"/>
</dbReference>
<reference evidence="6 7" key="1">
    <citation type="journal article" date="2017" name="Environ. Microbiol.">
        <title>Decay of the glycolytic pathway and adaptation to intranuclear parasitism within Enterocytozoonidae microsporidia.</title>
        <authorList>
            <person name="Wiredu Boakye D."/>
            <person name="Jaroenlak P."/>
            <person name="Prachumwat A."/>
            <person name="Williams T.A."/>
            <person name="Bateman K.S."/>
            <person name="Itsathitphaisarn O."/>
            <person name="Sritunyalucksana K."/>
            <person name="Paszkiewicz K.H."/>
            <person name="Moore K.A."/>
            <person name="Stentiford G.D."/>
            <person name="Williams B.A."/>
        </authorList>
    </citation>
    <scope>NUCLEOTIDE SEQUENCE [LARGE SCALE GENOMIC DNA]</scope>
    <source>
        <strain evidence="6 7">GB1</strain>
    </source>
</reference>
<evidence type="ECO:0000313" key="7">
    <source>
        <dbReference type="Proteomes" id="UP000192356"/>
    </source>
</evidence>
<evidence type="ECO:0000256" key="2">
    <source>
        <dbReference type="ARBA" id="ARBA00022559"/>
    </source>
</evidence>
<keyword evidence="7" id="KW-1185">Reference proteome</keyword>
<dbReference type="PRINTS" id="PR01011">
    <property type="entry name" value="GLUTPROXDASE"/>
</dbReference>
<dbReference type="PIRSF" id="PIRSF000303">
    <property type="entry name" value="Glutathion_perox"/>
    <property type="match status" value="1"/>
</dbReference>
<evidence type="ECO:0000256" key="5">
    <source>
        <dbReference type="RuleBase" id="RU000499"/>
    </source>
</evidence>
<dbReference type="PROSITE" id="PS51355">
    <property type="entry name" value="GLUTATHIONE_PEROXID_3"/>
    <property type="match status" value="1"/>
</dbReference>
<dbReference type="Gene3D" id="3.40.30.10">
    <property type="entry name" value="Glutaredoxin"/>
    <property type="match status" value="1"/>
</dbReference>
<dbReference type="InterPro" id="IPR036249">
    <property type="entry name" value="Thioredoxin-like_sf"/>
</dbReference>
<dbReference type="Pfam" id="PF00255">
    <property type="entry name" value="GSHPx"/>
    <property type="match status" value="1"/>
</dbReference>
<dbReference type="VEuPathDB" id="MicrosporidiaDB:HERIO_1781"/>
<dbReference type="Proteomes" id="UP000192356">
    <property type="component" value="Unassembled WGS sequence"/>
</dbReference>
<evidence type="ECO:0000313" key="6">
    <source>
        <dbReference type="EMBL" id="ORD96273.1"/>
    </source>
</evidence>
<dbReference type="InterPro" id="IPR000889">
    <property type="entry name" value="Glutathione_peroxidase"/>
</dbReference>
<comment type="similarity">
    <text evidence="1 5">Belongs to the glutathione peroxidase family.</text>
</comment>
<keyword evidence="3 5" id="KW-0560">Oxidoreductase</keyword>
<accession>A0A1X0Q9B1</accession>
<dbReference type="PANTHER" id="PTHR11592">
    <property type="entry name" value="GLUTATHIONE PEROXIDASE"/>
    <property type="match status" value="1"/>
</dbReference>
<proteinExistence type="inferred from homology"/>
<feature type="active site" evidence="4">
    <location>
        <position position="50"/>
    </location>
</feature>
<dbReference type="GO" id="GO:0006979">
    <property type="term" value="P:response to oxidative stress"/>
    <property type="evidence" value="ECO:0007669"/>
    <property type="project" value="InterPro"/>
</dbReference>
<dbReference type="OrthoDB" id="446890at2759"/>
<keyword evidence="2 5" id="KW-0575">Peroxidase</keyword>
<evidence type="ECO:0000256" key="3">
    <source>
        <dbReference type="ARBA" id="ARBA00023002"/>
    </source>
</evidence>
<evidence type="ECO:0000256" key="1">
    <source>
        <dbReference type="ARBA" id="ARBA00006926"/>
    </source>
</evidence>
<dbReference type="EMBL" id="LVKB01000107">
    <property type="protein sequence ID" value="ORD96273.1"/>
    <property type="molecule type" value="Genomic_DNA"/>
</dbReference>
<sequence length="164" mass="19272">MELLNKIFIKKMINNFYEQNLKINDHKGKEIDLKGFKGTELLIVNIASKCKLANNAYRKIKNYKSKGVNILMCPCSQFFNQEHKNVQDTLDDLKKRDLEVDNKQVFITEPVSVKGNKIHPIFKFLIKEKNSLFFKNVHWNFTLFLIDKEGIVTERINPIGHLFK</sequence>
<comment type="caution">
    <text evidence="6">The sequence shown here is derived from an EMBL/GenBank/DDBJ whole genome shotgun (WGS) entry which is preliminary data.</text>
</comment>
<dbReference type="AlphaFoldDB" id="A0A1X0Q9B1"/>
<dbReference type="SUPFAM" id="SSF52833">
    <property type="entry name" value="Thioredoxin-like"/>
    <property type="match status" value="1"/>
</dbReference>
<dbReference type="PANTHER" id="PTHR11592:SF78">
    <property type="entry name" value="GLUTATHIONE PEROXIDASE"/>
    <property type="match status" value="1"/>
</dbReference>
<evidence type="ECO:0000256" key="4">
    <source>
        <dbReference type="PIRSR" id="PIRSR000303-1"/>
    </source>
</evidence>
<dbReference type="VEuPathDB" id="MicrosporidiaDB:A0H76_62"/>
<name>A0A1X0Q9B1_9MICR</name>